<evidence type="ECO:0000256" key="7">
    <source>
        <dbReference type="ARBA" id="ARBA00023239"/>
    </source>
</evidence>
<keyword evidence="6 10" id="KW-0368">Histidine biosynthesis</keyword>
<dbReference type="EC" id="4.3.2.10" evidence="10"/>
<organism evidence="13 14">
    <name type="scientific">Candidatus Nitrohelix vancouverensis</name>
    <dbReference type="NCBI Taxonomy" id="2705534"/>
    <lineage>
        <taxon>Bacteria</taxon>
        <taxon>Pseudomonadati</taxon>
        <taxon>Nitrospinota/Tectimicrobiota group</taxon>
        <taxon>Nitrospinota</taxon>
        <taxon>Nitrospinia</taxon>
        <taxon>Nitrospinales</taxon>
        <taxon>Nitrospinaceae</taxon>
        <taxon>Candidatus Nitrohelix</taxon>
    </lineage>
</organism>
<keyword evidence="10" id="KW-0963">Cytoplasm</keyword>
<dbReference type="HAMAP" id="MF_00278">
    <property type="entry name" value="HisH"/>
    <property type="match status" value="1"/>
</dbReference>
<dbReference type="GO" id="GO:0005737">
    <property type="term" value="C:cytoplasm"/>
    <property type="evidence" value="ECO:0007669"/>
    <property type="project" value="UniProtKB-SubCell"/>
</dbReference>
<dbReference type="GO" id="GO:0016829">
    <property type="term" value="F:lyase activity"/>
    <property type="evidence" value="ECO:0007669"/>
    <property type="project" value="UniProtKB-KW"/>
</dbReference>
<feature type="active site" evidence="10 11">
    <location>
        <position position="195"/>
    </location>
</feature>
<evidence type="ECO:0000256" key="8">
    <source>
        <dbReference type="ARBA" id="ARBA00047838"/>
    </source>
</evidence>
<dbReference type="PROSITE" id="PS51273">
    <property type="entry name" value="GATASE_TYPE_1"/>
    <property type="match status" value="1"/>
</dbReference>
<keyword evidence="5 10" id="KW-0315">Glutamine amidotransferase</keyword>
<dbReference type="InterPro" id="IPR017926">
    <property type="entry name" value="GATASE"/>
</dbReference>
<evidence type="ECO:0000256" key="11">
    <source>
        <dbReference type="PIRSR" id="PIRSR000495-1"/>
    </source>
</evidence>
<comment type="function">
    <text evidence="10">IGPS catalyzes the conversion of PRFAR and glutamine to IGP, AICAR and glutamate. The HisH subunit catalyzes the hydrolysis of glutamine to glutamate and ammonia as part of the synthesis of IGP and AICAR. The resulting ammonia molecule is channeled to the active site of HisF.</text>
</comment>
<accession>A0A7T0G2B3</accession>
<dbReference type="InterPro" id="IPR029062">
    <property type="entry name" value="Class_I_gatase-like"/>
</dbReference>
<evidence type="ECO:0000259" key="12">
    <source>
        <dbReference type="Pfam" id="PF00117"/>
    </source>
</evidence>
<dbReference type="GO" id="GO:0004359">
    <property type="term" value="F:glutaminase activity"/>
    <property type="evidence" value="ECO:0007669"/>
    <property type="project" value="UniProtKB-EC"/>
</dbReference>
<comment type="catalytic activity">
    <reaction evidence="8 10">
        <text>5-[(5-phospho-1-deoxy-D-ribulos-1-ylimino)methylamino]-1-(5-phospho-beta-D-ribosyl)imidazole-4-carboxamide + L-glutamine = D-erythro-1-(imidazol-4-yl)glycerol 3-phosphate + 5-amino-1-(5-phospho-beta-D-ribosyl)imidazole-4-carboxamide + L-glutamate + H(+)</text>
        <dbReference type="Rhea" id="RHEA:24793"/>
        <dbReference type="ChEBI" id="CHEBI:15378"/>
        <dbReference type="ChEBI" id="CHEBI:29985"/>
        <dbReference type="ChEBI" id="CHEBI:58278"/>
        <dbReference type="ChEBI" id="CHEBI:58359"/>
        <dbReference type="ChEBI" id="CHEBI:58475"/>
        <dbReference type="ChEBI" id="CHEBI:58525"/>
        <dbReference type="EC" id="4.3.2.10"/>
    </reaction>
</comment>
<evidence type="ECO:0000256" key="3">
    <source>
        <dbReference type="ARBA" id="ARBA00022605"/>
    </source>
</evidence>
<evidence type="ECO:0000313" key="13">
    <source>
        <dbReference type="EMBL" id="QPJ64068.1"/>
    </source>
</evidence>
<keyword evidence="7 10" id="KW-0456">Lyase</keyword>
<evidence type="ECO:0000256" key="9">
    <source>
        <dbReference type="ARBA" id="ARBA00049534"/>
    </source>
</evidence>
<protein>
    <recommendedName>
        <fullName evidence="10">Imidazole glycerol phosphate synthase subunit HisH</fullName>
        <ecNumber evidence="10">4.3.2.10</ecNumber>
    </recommendedName>
    <alternativeName>
        <fullName evidence="10">IGP synthase glutaminase subunit</fullName>
        <ecNumber evidence="10">3.5.1.2</ecNumber>
    </alternativeName>
    <alternativeName>
        <fullName evidence="10">IGP synthase subunit HisH</fullName>
    </alternativeName>
    <alternativeName>
        <fullName evidence="10">ImGP synthase subunit HisH</fullName>
        <shortName evidence="10">IGPS subunit HisH</shortName>
    </alternativeName>
</protein>
<dbReference type="Gene3D" id="3.40.50.880">
    <property type="match status" value="1"/>
</dbReference>
<dbReference type="GO" id="GO:0000105">
    <property type="term" value="P:L-histidine biosynthetic process"/>
    <property type="evidence" value="ECO:0007669"/>
    <property type="project" value="UniProtKB-UniRule"/>
</dbReference>
<evidence type="ECO:0000256" key="1">
    <source>
        <dbReference type="ARBA" id="ARBA00005091"/>
    </source>
</evidence>
<comment type="pathway">
    <text evidence="1 10">Amino-acid biosynthesis; L-histidine biosynthesis; L-histidine from 5-phospho-alpha-D-ribose 1-diphosphate: step 5/9.</text>
</comment>
<dbReference type="EC" id="3.5.1.2" evidence="10"/>
<sequence>MKRVSVIDFGLGNLLSVCRAFEKFDAEVELVDHPRQILDADRLVLPGVGAFGEGMDGLIRKELVEPILEYANKDRPFLGICLGMQLMLDFSSEFERREGLGLIPGAVVAIPKLNSDGQVAKIPHIGWSSLRLPQLSPDWTQTVLCDNEPGDDMYFVHSYQAIPQFEANRLADIDYNGERISAAIFKGNLVGCQFHPEKSGPVGLRIIRAFLK</sequence>
<proteinExistence type="inferred from homology"/>
<keyword evidence="3 10" id="KW-0028">Amino-acid biosynthesis</keyword>
<reference evidence="14" key="1">
    <citation type="submission" date="2020-02" db="EMBL/GenBank/DDBJ databases">
        <title>Genomic and physiological characterization of two novel Nitrospinaceae genera.</title>
        <authorList>
            <person name="Mueller A.J."/>
            <person name="Jung M.-Y."/>
            <person name="Strachan C.R."/>
            <person name="Herbold C.W."/>
            <person name="Kirkegaard R.H."/>
            <person name="Daims H."/>
        </authorList>
    </citation>
    <scope>NUCLEOTIDE SEQUENCE [LARGE SCALE GENOMIC DNA]</scope>
</reference>
<keyword evidence="4 10" id="KW-0378">Hydrolase</keyword>
<dbReference type="GO" id="GO:0000107">
    <property type="term" value="F:imidazoleglycerol-phosphate synthase activity"/>
    <property type="evidence" value="ECO:0007669"/>
    <property type="project" value="UniProtKB-UniRule"/>
</dbReference>
<dbReference type="EMBL" id="CP048620">
    <property type="protein sequence ID" value="QPJ64068.1"/>
    <property type="molecule type" value="Genomic_DNA"/>
</dbReference>
<dbReference type="InterPro" id="IPR010139">
    <property type="entry name" value="Imidazole-glycPsynth_HisH"/>
</dbReference>
<dbReference type="SUPFAM" id="SSF52317">
    <property type="entry name" value="Class I glutamine amidotransferase-like"/>
    <property type="match status" value="1"/>
</dbReference>
<evidence type="ECO:0000256" key="6">
    <source>
        <dbReference type="ARBA" id="ARBA00023102"/>
    </source>
</evidence>
<name>A0A7T0G2B3_9BACT</name>
<comment type="subunit">
    <text evidence="2 10">Heterodimer of HisH and HisF.</text>
</comment>
<feature type="active site" description="Nucleophile" evidence="10 11">
    <location>
        <position position="81"/>
    </location>
</feature>
<comment type="catalytic activity">
    <reaction evidence="9 10">
        <text>L-glutamine + H2O = L-glutamate + NH4(+)</text>
        <dbReference type="Rhea" id="RHEA:15889"/>
        <dbReference type="ChEBI" id="CHEBI:15377"/>
        <dbReference type="ChEBI" id="CHEBI:28938"/>
        <dbReference type="ChEBI" id="CHEBI:29985"/>
        <dbReference type="ChEBI" id="CHEBI:58359"/>
        <dbReference type="EC" id="3.5.1.2"/>
    </reaction>
</comment>
<dbReference type="PANTHER" id="PTHR42701">
    <property type="entry name" value="IMIDAZOLE GLYCEROL PHOSPHATE SYNTHASE SUBUNIT HISH"/>
    <property type="match status" value="1"/>
</dbReference>
<dbReference type="PANTHER" id="PTHR42701:SF1">
    <property type="entry name" value="IMIDAZOLE GLYCEROL PHOSPHATE SYNTHASE SUBUNIT HISH"/>
    <property type="match status" value="1"/>
</dbReference>
<dbReference type="UniPathway" id="UPA00031">
    <property type="reaction ID" value="UER00010"/>
</dbReference>
<feature type="domain" description="Glutamine amidotransferase" evidence="12">
    <location>
        <begin position="6"/>
        <end position="210"/>
    </location>
</feature>
<evidence type="ECO:0000256" key="4">
    <source>
        <dbReference type="ARBA" id="ARBA00022801"/>
    </source>
</evidence>
<dbReference type="Proteomes" id="UP000594464">
    <property type="component" value="Chromosome"/>
</dbReference>
<evidence type="ECO:0000256" key="5">
    <source>
        <dbReference type="ARBA" id="ARBA00022962"/>
    </source>
</evidence>
<dbReference type="Pfam" id="PF00117">
    <property type="entry name" value="GATase"/>
    <property type="match status" value="1"/>
</dbReference>
<feature type="active site" evidence="10 11">
    <location>
        <position position="197"/>
    </location>
</feature>
<dbReference type="KEGG" id="nva:G3M78_01070"/>
<gene>
    <name evidence="10 13" type="primary">hisH</name>
    <name evidence="13" type="ORF">G3M78_01070</name>
</gene>
<dbReference type="AlphaFoldDB" id="A0A7T0G2B3"/>
<evidence type="ECO:0000313" key="14">
    <source>
        <dbReference type="Proteomes" id="UP000594464"/>
    </source>
</evidence>
<dbReference type="CDD" id="cd01748">
    <property type="entry name" value="GATase1_IGP_Synthase"/>
    <property type="match status" value="1"/>
</dbReference>
<evidence type="ECO:0000256" key="2">
    <source>
        <dbReference type="ARBA" id="ARBA00011152"/>
    </source>
</evidence>
<evidence type="ECO:0000256" key="10">
    <source>
        <dbReference type="HAMAP-Rule" id="MF_00278"/>
    </source>
</evidence>
<comment type="subcellular location">
    <subcellularLocation>
        <location evidence="10">Cytoplasm</location>
    </subcellularLocation>
</comment>
<dbReference type="PIRSF" id="PIRSF000495">
    <property type="entry name" value="Amidotransf_hisH"/>
    <property type="match status" value="1"/>
</dbReference>
<dbReference type="NCBIfam" id="TIGR01855">
    <property type="entry name" value="IMP_synth_hisH"/>
    <property type="match status" value="1"/>
</dbReference>